<dbReference type="OrthoDB" id="12505at10239"/>
<dbReference type="GeneID" id="41699935"/>
<keyword evidence="2" id="KW-1185">Reference proteome</keyword>
<dbReference type="KEGG" id="vg:41699935"/>
<evidence type="ECO:0000313" key="1">
    <source>
        <dbReference type="EMBL" id="AUA60272.1"/>
    </source>
</evidence>
<protein>
    <submittedName>
        <fullName evidence="1">ORF41</fullName>
    </submittedName>
</protein>
<organism evidence="1 2">
    <name type="scientific">Operophtera brumata nucleopolyhedrovirus</name>
    <dbReference type="NCBI Taxonomy" id="1046267"/>
    <lineage>
        <taxon>Viruses</taxon>
        <taxon>Viruses incertae sedis</taxon>
        <taxon>Naldaviricetes</taxon>
        <taxon>Lefavirales</taxon>
        <taxon>Baculoviridae</taxon>
        <taxon>Alphabaculovirus</taxon>
        <taxon>Alphabaculovirus opbrumatae</taxon>
    </lineage>
</organism>
<sequence length="130" mass="15242">MLVACRIHNNIDKLLQEFCATYTFSCIICYDDVPINGVLGITTNGVADTEKLYCAACYRRMTNGDYFKRSVKYWFEKFPPTTRNDIDDLFNLIKSYKVCDEMSFQGKFKKEYERITNGSHDDYVDMNINF</sequence>
<proteinExistence type="predicted"/>
<accession>A0A2H4UZN8</accession>
<name>A0A2H4UZN8_9ABAC</name>
<dbReference type="EMBL" id="MF614691">
    <property type="protein sequence ID" value="AUA60272.1"/>
    <property type="molecule type" value="Genomic_DNA"/>
</dbReference>
<dbReference type="InterPro" id="IPR008573">
    <property type="entry name" value="Baculovirus_U-box/Ring-like"/>
</dbReference>
<reference evidence="1 2" key="1">
    <citation type="journal article" date="2017" name="Viruses">
        <title>The Operophtera brumata Nucleopolyhedrovirus (OpbuNPV) Represents an Early, Divergent Lineage within Genus Alphabaculovirus.</title>
        <authorList>
            <person name="Harrison R.L."/>
            <person name="Rowley D.L."/>
            <person name="Mowery J.D."/>
            <person name="Bauchan G.R."/>
            <person name="Burand J.P."/>
        </authorList>
    </citation>
    <scope>NUCLEOTIDE SEQUENCE [LARGE SCALE GENOMIC DNA]</scope>
    <source>
        <strain evidence="1">OpbuNPV-MA</strain>
    </source>
</reference>
<dbReference type="Pfam" id="PF05883">
    <property type="entry name" value="Baculo_RING"/>
    <property type="match status" value="1"/>
</dbReference>
<dbReference type="RefSeq" id="YP_009552601.1">
    <property type="nucleotide sequence ID" value="NC_040621.1"/>
</dbReference>
<dbReference type="Proteomes" id="UP000290445">
    <property type="component" value="Segment"/>
</dbReference>
<evidence type="ECO:0000313" key="2">
    <source>
        <dbReference type="Proteomes" id="UP000290445"/>
    </source>
</evidence>